<keyword evidence="2" id="KW-1185">Reference proteome</keyword>
<gene>
    <name evidence="1" type="ORF">VNO77_44553</name>
</gene>
<organism evidence="1 2">
    <name type="scientific">Canavalia gladiata</name>
    <name type="common">Sword bean</name>
    <name type="synonym">Dolichos gladiatus</name>
    <dbReference type="NCBI Taxonomy" id="3824"/>
    <lineage>
        <taxon>Eukaryota</taxon>
        <taxon>Viridiplantae</taxon>
        <taxon>Streptophyta</taxon>
        <taxon>Embryophyta</taxon>
        <taxon>Tracheophyta</taxon>
        <taxon>Spermatophyta</taxon>
        <taxon>Magnoliopsida</taxon>
        <taxon>eudicotyledons</taxon>
        <taxon>Gunneridae</taxon>
        <taxon>Pentapetalae</taxon>
        <taxon>rosids</taxon>
        <taxon>fabids</taxon>
        <taxon>Fabales</taxon>
        <taxon>Fabaceae</taxon>
        <taxon>Papilionoideae</taxon>
        <taxon>50 kb inversion clade</taxon>
        <taxon>NPAAA clade</taxon>
        <taxon>indigoferoid/millettioid clade</taxon>
        <taxon>Phaseoleae</taxon>
        <taxon>Canavalia</taxon>
    </lineage>
</organism>
<evidence type="ECO:0000313" key="1">
    <source>
        <dbReference type="EMBL" id="KAK7306604.1"/>
    </source>
</evidence>
<dbReference type="GO" id="GO:0035251">
    <property type="term" value="F:UDP-glucosyltransferase activity"/>
    <property type="evidence" value="ECO:0007669"/>
    <property type="project" value="InterPro"/>
</dbReference>
<dbReference type="AlphaFoldDB" id="A0AAN9PQH4"/>
<dbReference type="EMBL" id="JAYMYQ010000011">
    <property type="protein sequence ID" value="KAK7306604.1"/>
    <property type="molecule type" value="Genomic_DNA"/>
</dbReference>
<dbReference type="InterPro" id="IPR050481">
    <property type="entry name" value="UDP-glycosyltransf_plant"/>
</dbReference>
<protein>
    <submittedName>
        <fullName evidence="1">Uncharacterized protein</fullName>
    </submittedName>
</protein>
<dbReference type="Proteomes" id="UP001367508">
    <property type="component" value="Unassembled WGS sequence"/>
</dbReference>
<sequence>MEGPYCDYLENHMRKQVFLAGPVLPGPPTSILEEKWVNWLGGFKPKTVIFCAFGSECILKSNQFKELFLGFELTEAMVTECQLILLPHAGDQFINARIMSRDFKVGVEVERSEDVLFTKEAVQSSESRNLNCLDGRHPASGKWKA</sequence>
<evidence type="ECO:0000313" key="2">
    <source>
        <dbReference type="Proteomes" id="UP001367508"/>
    </source>
</evidence>
<dbReference type="PANTHER" id="PTHR48049">
    <property type="entry name" value="GLYCOSYLTRANSFERASE"/>
    <property type="match status" value="1"/>
</dbReference>
<dbReference type="SUPFAM" id="SSF53756">
    <property type="entry name" value="UDP-Glycosyltransferase/glycogen phosphorylase"/>
    <property type="match status" value="1"/>
</dbReference>
<proteinExistence type="predicted"/>
<dbReference type="Gene3D" id="3.40.50.2000">
    <property type="entry name" value="Glycogen Phosphorylase B"/>
    <property type="match status" value="3"/>
</dbReference>
<name>A0AAN9PQH4_CANGL</name>
<dbReference type="PANTHER" id="PTHR48049:SF167">
    <property type="entry name" value="GLYCOSYLTRANSFERASE"/>
    <property type="match status" value="1"/>
</dbReference>
<comment type="caution">
    <text evidence="1">The sequence shown here is derived from an EMBL/GenBank/DDBJ whole genome shotgun (WGS) entry which is preliminary data.</text>
</comment>
<reference evidence="1 2" key="1">
    <citation type="submission" date="2024-01" db="EMBL/GenBank/DDBJ databases">
        <title>The genomes of 5 underutilized Papilionoideae crops provide insights into root nodulation and disease resistanc.</title>
        <authorList>
            <person name="Jiang F."/>
        </authorList>
    </citation>
    <scope>NUCLEOTIDE SEQUENCE [LARGE SCALE GENOMIC DNA]</scope>
    <source>
        <strain evidence="1">LVBAO_FW01</strain>
        <tissue evidence="1">Leaves</tissue>
    </source>
</reference>
<accession>A0AAN9PQH4</accession>